<proteinExistence type="predicted"/>
<feature type="compositionally biased region" description="Basic and acidic residues" evidence="1">
    <location>
        <begin position="101"/>
        <end position="120"/>
    </location>
</feature>
<evidence type="ECO:0000313" key="2">
    <source>
        <dbReference type="EMBL" id="KAF6739529.1"/>
    </source>
</evidence>
<organism evidence="2 3">
    <name type="scientific">Oryzias melastigma</name>
    <name type="common">Marine medaka</name>
    <dbReference type="NCBI Taxonomy" id="30732"/>
    <lineage>
        <taxon>Eukaryota</taxon>
        <taxon>Metazoa</taxon>
        <taxon>Chordata</taxon>
        <taxon>Craniata</taxon>
        <taxon>Vertebrata</taxon>
        <taxon>Euteleostomi</taxon>
        <taxon>Actinopterygii</taxon>
        <taxon>Neopterygii</taxon>
        <taxon>Teleostei</taxon>
        <taxon>Neoteleostei</taxon>
        <taxon>Acanthomorphata</taxon>
        <taxon>Ovalentaria</taxon>
        <taxon>Atherinomorphae</taxon>
        <taxon>Beloniformes</taxon>
        <taxon>Adrianichthyidae</taxon>
        <taxon>Oryziinae</taxon>
        <taxon>Oryzias</taxon>
    </lineage>
</organism>
<dbReference type="Proteomes" id="UP000646548">
    <property type="component" value="Unassembled WGS sequence"/>
</dbReference>
<comment type="caution">
    <text evidence="2">The sequence shown here is derived from an EMBL/GenBank/DDBJ whole genome shotgun (WGS) entry which is preliminary data.</text>
</comment>
<protein>
    <submittedName>
        <fullName evidence="2">Uncharacterized protein</fullName>
    </submittedName>
</protein>
<dbReference type="AlphaFoldDB" id="A0A834FSF9"/>
<gene>
    <name evidence="2" type="ORF">FQA47_020113</name>
</gene>
<name>A0A834FSF9_ORYME</name>
<evidence type="ECO:0000256" key="1">
    <source>
        <dbReference type="SAM" id="MobiDB-lite"/>
    </source>
</evidence>
<accession>A0A834FSF9</accession>
<feature type="region of interest" description="Disordered" evidence="1">
    <location>
        <begin position="98"/>
        <end position="120"/>
    </location>
</feature>
<evidence type="ECO:0000313" key="3">
    <source>
        <dbReference type="Proteomes" id="UP000646548"/>
    </source>
</evidence>
<reference evidence="2" key="1">
    <citation type="journal article" name="BMC Genomics">
        <title>Long-read sequencing and de novo genome assembly of marine medaka (Oryzias melastigma).</title>
        <authorList>
            <person name="Liang P."/>
            <person name="Saqib H.S.A."/>
            <person name="Ni X."/>
            <person name="Shen Y."/>
        </authorList>
    </citation>
    <scope>NUCLEOTIDE SEQUENCE</scope>
    <source>
        <strain evidence="2">Bigg-433</strain>
    </source>
</reference>
<dbReference type="EMBL" id="WKFB01000005">
    <property type="protein sequence ID" value="KAF6739529.1"/>
    <property type="molecule type" value="Genomic_DNA"/>
</dbReference>
<sequence length="120" mass="13520">MFVCFCSDLELLHPSVILRYRNRQQRVSLWCPAVLAVSCSSSVRRSVDSVVSSELLWTHTSIHIPATSRSGPLDVQPLVPKHFISSFRTLKKPRLLQDAGDALKAEEPPPPSERRRRSEG</sequence>